<dbReference type="Proteomes" id="UP000004810">
    <property type="component" value="Unassembled WGS sequence"/>
</dbReference>
<name>J9E9P0_WUCBA</name>
<gene>
    <name evidence="1" type="ORF">WUBG_10206</name>
</gene>
<evidence type="ECO:0000313" key="1">
    <source>
        <dbReference type="EMBL" id="EJW78883.1"/>
    </source>
</evidence>
<reference evidence="2" key="1">
    <citation type="submission" date="2012-08" db="EMBL/GenBank/DDBJ databases">
        <title>The Genome Sequence of Wuchereria bancrofti.</title>
        <authorList>
            <person name="Nutman T.B."/>
            <person name="Fink D.L."/>
            <person name="Russ C."/>
            <person name="Young S."/>
            <person name="Zeng Q."/>
            <person name="Koehrsen M."/>
            <person name="Alvarado L."/>
            <person name="Berlin A."/>
            <person name="Chapman S.B."/>
            <person name="Chen Z."/>
            <person name="Freedman E."/>
            <person name="Gellesch M."/>
            <person name="Goldberg J."/>
            <person name="Griggs A."/>
            <person name="Gujja S."/>
            <person name="Heilman E.R."/>
            <person name="Heiman D."/>
            <person name="Hepburn T."/>
            <person name="Howarth C."/>
            <person name="Jen D."/>
            <person name="Larson L."/>
            <person name="Lewis B."/>
            <person name="Mehta T."/>
            <person name="Park D."/>
            <person name="Pearson M."/>
            <person name="Roberts A."/>
            <person name="Saif S."/>
            <person name="Shea T."/>
            <person name="Shenoy N."/>
            <person name="Sisk P."/>
            <person name="Stolte C."/>
            <person name="Sykes S."/>
            <person name="Walk T."/>
            <person name="White J."/>
            <person name="Yandava C."/>
            <person name="Haas B."/>
            <person name="Henn M.R."/>
            <person name="Nusbaum C."/>
            <person name="Birren B."/>
        </authorList>
    </citation>
    <scope>NUCLEOTIDE SEQUENCE [LARGE SCALE GENOMIC DNA]</scope>
    <source>
        <strain evidence="2">NA</strain>
    </source>
</reference>
<feature type="non-terminal residue" evidence="1">
    <location>
        <position position="1"/>
    </location>
</feature>
<protein>
    <submittedName>
        <fullName evidence="1">Uncharacterized protein</fullName>
    </submittedName>
</protein>
<proteinExistence type="predicted"/>
<accession>J9E9P0</accession>
<sequence>VNEKLVRIKESEKAKLLPNMSMNKGDRDRQSWRDSLPYIVQQISRDSFISGEYLDCNTCDESD</sequence>
<evidence type="ECO:0000313" key="2">
    <source>
        <dbReference type="Proteomes" id="UP000004810"/>
    </source>
</evidence>
<comment type="caution">
    <text evidence="1">The sequence shown here is derived from an EMBL/GenBank/DDBJ whole genome shotgun (WGS) entry which is preliminary data.</text>
</comment>
<organism evidence="1 2">
    <name type="scientific">Wuchereria bancrofti</name>
    <dbReference type="NCBI Taxonomy" id="6293"/>
    <lineage>
        <taxon>Eukaryota</taxon>
        <taxon>Metazoa</taxon>
        <taxon>Ecdysozoa</taxon>
        <taxon>Nematoda</taxon>
        <taxon>Chromadorea</taxon>
        <taxon>Rhabditida</taxon>
        <taxon>Spirurina</taxon>
        <taxon>Spiruromorpha</taxon>
        <taxon>Filarioidea</taxon>
        <taxon>Onchocercidae</taxon>
        <taxon>Wuchereria</taxon>
    </lineage>
</organism>
<dbReference type="EMBL" id="ADBV01006097">
    <property type="protein sequence ID" value="EJW78883.1"/>
    <property type="molecule type" value="Genomic_DNA"/>
</dbReference>
<dbReference type="AlphaFoldDB" id="J9E9P0"/>